<comment type="subcellular location">
    <subcellularLocation>
        <location evidence="1">Membrane</location>
        <topology evidence="1">Multi-pass membrane protein</topology>
    </subcellularLocation>
</comment>
<evidence type="ECO:0000256" key="8">
    <source>
        <dbReference type="ARBA" id="ARBA00023053"/>
    </source>
</evidence>
<evidence type="ECO:0000256" key="5">
    <source>
        <dbReference type="ARBA" id="ARBA00022847"/>
    </source>
</evidence>
<protein>
    <recommendedName>
        <fullName evidence="16">Solute carrier family 5 member 7</fullName>
    </recommendedName>
</protein>
<dbReference type="Pfam" id="PF00474">
    <property type="entry name" value="SSF"/>
    <property type="match status" value="1"/>
</dbReference>
<evidence type="ECO:0000256" key="1">
    <source>
        <dbReference type="ARBA" id="ARBA00004141"/>
    </source>
</evidence>
<dbReference type="AlphaFoldDB" id="A0A3B4BL88"/>
<keyword evidence="9" id="KW-0406">Ion transport</keyword>
<keyword evidence="5" id="KW-0769">Symport</keyword>
<dbReference type="GO" id="GO:0005886">
    <property type="term" value="C:plasma membrane"/>
    <property type="evidence" value="ECO:0007669"/>
    <property type="project" value="TreeGrafter"/>
</dbReference>
<evidence type="ECO:0000313" key="15">
    <source>
        <dbReference type="Proteomes" id="UP000261520"/>
    </source>
</evidence>
<evidence type="ECO:0000256" key="10">
    <source>
        <dbReference type="ARBA" id="ARBA00023136"/>
    </source>
</evidence>
<evidence type="ECO:0000256" key="12">
    <source>
        <dbReference type="ARBA" id="ARBA00023201"/>
    </source>
</evidence>
<dbReference type="InterPro" id="IPR001734">
    <property type="entry name" value="Na/solute_symporter"/>
</dbReference>
<accession>A0A3B4BL88</accession>
<evidence type="ECO:0000256" key="6">
    <source>
        <dbReference type="ARBA" id="ARBA00022979"/>
    </source>
</evidence>
<evidence type="ECO:0000256" key="3">
    <source>
        <dbReference type="ARBA" id="ARBA00022448"/>
    </source>
</evidence>
<keyword evidence="7" id="KW-1133">Transmembrane helix</keyword>
<organism evidence="14 15">
    <name type="scientific">Periophthalmus magnuspinnatus</name>
    <dbReference type="NCBI Taxonomy" id="409849"/>
    <lineage>
        <taxon>Eukaryota</taxon>
        <taxon>Metazoa</taxon>
        <taxon>Chordata</taxon>
        <taxon>Craniata</taxon>
        <taxon>Vertebrata</taxon>
        <taxon>Euteleostomi</taxon>
        <taxon>Actinopterygii</taxon>
        <taxon>Neopterygii</taxon>
        <taxon>Teleostei</taxon>
        <taxon>Neoteleostei</taxon>
        <taxon>Acanthomorphata</taxon>
        <taxon>Gobiaria</taxon>
        <taxon>Gobiiformes</taxon>
        <taxon>Gobioidei</taxon>
        <taxon>Gobiidae</taxon>
        <taxon>Oxudercinae</taxon>
        <taxon>Periophthalmus</taxon>
    </lineage>
</organism>
<dbReference type="STRING" id="409849.ENSPMGP00000029501"/>
<keyword evidence="8" id="KW-0915">Sodium</keyword>
<dbReference type="Proteomes" id="UP000261520">
    <property type="component" value="Unplaced"/>
</dbReference>
<keyword evidence="6" id="KW-0530">Neurotransmitter biosynthesis</keyword>
<keyword evidence="4" id="KW-0812">Transmembrane</keyword>
<evidence type="ECO:0000256" key="2">
    <source>
        <dbReference type="ARBA" id="ARBA00006434"/>
    </source>
</evidence>
<dbReference type="Ensembl" id="ENSPMGT00000031400.1">
    <property type="protein sequence ID" value="ENSPMGP00000029501.1"/>
    <property type="gene ID" value="ENSPMGG00000023735.1"/>
</dbReference>
<dbReference type="GO" id="GO:0005307">
    <property type="term" value="F:choline:sodium symporter activity"/>
    <property type="evidence" value="ECO:0007669"/>
    <property type="project" value="TreeGrafter"/>
</dbReference>
<dbReference type="PROSITE" id="PS50283">
    <property type="entry name" value="NA_SOLUT_SYMP_3"/>
    <property type="match status" value="1"/>
</dbReference>
<dbReference type="InterPro" id="IPR052244">
    <property type="entry name" value="Choline_transporter"/>
</dbReference>
<reference evidence="14" key="1">
    <citation type="submission" date="2025-08" db="UniProtKB">
        <authorList>
            <consortium name="Ensembl"/>
        </authorList>
    </citation>
    <scope>IDENTIFICATION</scope>
</reference>
<dbReference type="Gene3D" id="1.20.1730.10">
    <property type="entry name" value="Sodium/glucose cotransporter"/>
    <property type="match status" value="1"/>
</dbReference>
<evidence type="ECO:0008006" key="16">
    <source>
        <dbReference type="Google" id="ProtNLM"/>
    </source>
</evidence>
<evidence type="ECO:0000256" key="13">
    <source>
        <dbReference type="RuleBase" id="RU362091"/>
    </source>
</evidence>
<dbReference type="GO" id="GO:0008292">
    <property type="term" value="P:acetylcholine biosynthetic process"/>
    <property type="evidence" value="ECO:0007669"/>
    <property type="project" value="TreeGrafter"/>
</dbReference>
<evidence type="ECO:0000256" key="9">
    <source>
        <dbReference type="ARBA" id="ARBA00023065"/>
    </source>
</evidence>
<keyword evidence="10" id="KW-0472">Membrane</keyword>
<comment type="similarity">
    <text evidence="2 13">Belongs to the sodium:solute symporter (SSF) (TC 2.A.21) family.</text>
</comment>
<sequence>MNWQGLLSIGVFYIIVLGIGIWASRKSKIEERKCNVRHSEITIVGGRNLNICVSIFTMTATWVGGGYILGTAGLVYDPTKGLLWAVGPLAFSLNMLIGGTFFITPMRSKNYVTLMDPFQEKYGNTIAAVLFIPALLADLFWVASVLGALGATVSVAMDISFTLSVTISSAVAIIYTVLGGLYSVAYTDVIQLMFMIFGLWFCVPFVLTSTYFNNITESAVKRVYQEPWIGQIKLEDAGCWLDDLMLLAIGGICYQAFYQRVLSAASDAQAKLTCFVGAVLCPILGIPSVLVGAVAASTDWNQTSFGERSPYEQGMAGFILPIALKHLCPFFVSVVGMGALAAAVMSSVDSALLSAASQIARNLVLIDLLSDLFQASERSIVVVIRVSIVLCGLLGTLLAITSTSVVLLWIVSADVLYSVMTPQVFCTLFLSRWVNHYGACSGFVLGLLLRGLVGEPLLGLPSVLPLPWDKTLEDGQIQHVVPFRAAIVIITFATNLLVSQISMRKSAKGFLRTTEARIELKDIKCAEQFEPELEED</sequence>
<evidence type="ECO:0000256" key="7">
    <source>
        <dbReference type="ARBA" id="ARBA00022989"/>
    </source>
</evidence>
<keyword evidence="12" id="KW-0739">Sodium transport</keyword>
<evidence type="ECO:0000256" key="11">
    <source>
        <dbReference type="ARBA" id="ARBA00023180"/>
    </source>
</evidence>
<dbReference type="PANTHER" id="PTHR45897">
    <property type="entry name" value="HIGH-AFFINITY CHOLINE TRANSPORTER 1"/>
    <property type="match status" value="1"/>
</dbReference>
<dbReference type="PANTHER" id="PTHR45897:SF5">
    <property type="entry name" value="HIGH AFFINITY CHOLINE TRANSPORTER 1"/>
    <property type="match status" value="1"/>
</dbReference>
<evidence type="ECO:0000313" key="14">
    <source>
        <dbReference type="Ensembl" id="ENSPMGP00000029501.1"/>
    </source>
</evidence>
<dbReference type="InterPro" id="IPR038377">
    <property type="entry name" value="Na/Glc_symporter_sf"/>
</dbReference>
<reference evidence="14" key="2">
    <citation type="submission" date="2025-09" db="UniProtKB">
        <authorList>
            <consortium name="Ensembl"/>
        </authorList>
    </citation>
    <scope>IDENTIFICATION</scope>
</reference>
<keyword evidence="11" id="KW-0325">Glycoprotein</keyword>
<dbReference type="CDD" id="cd11474">
    <property type="entry name" value="SLC5sbd_CHT"/>
    <property type="match status" value="1"/>
</dbReference>
<evidence type="ECO:0000256" key="4">
    <source>
        <dbReference type="ARBA" id="ARBA00022692"/>
    </source>
</evidence>
<keyword evidence="15" id="KW-1185">Reference proteome</keyword>
<proteinExistence type="inferred from homology"/>
<name>A0A3B4BL88_9GOBI</name>
<keyword evidence="3" id="KW-0813">Transport</keyword>